<feature type="region of interest" description="Disordered" evidence="1">
    <location>
        <begin position="89"/>
        <end position="111"/>
    </location>
</feature>
<dbReference type="EMBL" id="JANPWB010000016">
    <property type="protein sequence ID" value="KAJ1084854.1"/>
    <property type="molecule type" value="Genomic_DNA"/>
</dbReference>
<accession>A0AAV7L2G8</accession>
<proteinExistence type="predicted"/>
<feature type="compositionally biased region" description="Polar residues" evidence="1">
    <location>
        <begin position="101"/>
        <end position="111"/>
    </location>
</feature>
<evidence type="ECO:0000313" key="2">
    <source>
        <dbReference type="EMBL" id="KAJ1084854.1"/>
    </source>
</evidence>
<gene>
    <name evidence="2" type="ORF">NDU88_005000</name>
</gene>
<sequence>MYSVSVLGAYPSTRDGHRASQPPSGAWPDPRSRPLLGSRATFGPDGGDPASRGPGHPSLLPVLRADAPRVRPPEASLLTAVAFRLPSAHRGPGLRIVGPATLTSSTERPPQ</sequence>
<dbReference type="AlphaFoldDB" id="A0AAV7L2G8"/>
<evidence type="ECO:0000256" key="1">
    <source>
        <dbReference type="SAM" id="MobiDB-lite"/>
    </source>
</evidence>
<reference evidence="2" key="1">
    <citation type="journal article" date="2022" name="bioRxiv">
        <title>Sequencing and chromosome-scale assembly of the giantPleurodeles waltlgenome.</title>
        <authorList>
            <person name="Brown T."/>
            <person name="Elewa A."/>
            <person name="Iarovenko S."/>
            <person name="Subramanian E."/>
            <person name="Araus A.J."/>
            <person name="Petzold A."/>
            <person name="Susuki M."/>
            <person name="Suzuki K.-i.T."/>
            <person name="Hayashi T."/>
            <person name="Toyoda A."/>
            <person name="Oliveira C."/>
            <person name="Osipova E."/>
            <person name="Leigh N.D."/>
            <person name="Simon A."/>
            <person name="Yun M.H."/>
        </authorList>
    </citation>
    <scope>NUCLEOTIDE SEQUENCE</scope>
    <source>
        <strain evidence="2">20211129_DDA</strain>
        <tissue evidence="2">Liver</tissue>
    </source>
</reference>
<evidence type="ECO:0000313" key="3">
    <source>
        <dbReference type="Proteomes" id="UP001066276"/>
    </source>
</evidence>
<comment type="caution">
    <text evidence="2">The sequence shown here is derived from an EMBL/GenBank/DDBJ whole genome shotgun (WGS) entry which is preliminary data.</text>
</comment>
<protein>
    <submittedName>
        <fullName evidence="2">Uncharacterized protein</fullName>
    </submittedName>
</protein>
<keyword evidence="3" id="KW-1185">Reference proteome</keyword>
<feature type="region of interest" description="Disordered" evidence="1">
    <location>
        <begin position="1"/>
        <end position="61"/>
    </location>
</feature>
<name>A0AAV7L2G8_PLEWA</name>
<dbReference type="Proteomes" id="UP001066276">
    <property type="component" value="Chromosome 12"/>
</dbReference>
<organism evidence="2 3">
    <name type="scientific">Pleurodeles waltl</name>
    <name type="common">Iberian ribbed newt</name>
    <dbReference type="NCBI Taxonomy" id="8319"/>
    <lineage>
        <taxon>Eukaryota</taxon>
        <taxon>Metazoa</taxon>
        <taxon>Chordata</taxon>
        <taxon>Craniata</taxon>
        <taxon>Vertebrata</taxon>
        <taxon>Euteleostomi</taxon>
        <taxon>Amphibia</taxon>
        <taxon>Batrachia</taxon>
        <taxon>Caudata</taxon>
        <taxon>Salamandroidea</taxon>
        <taxon>Salamandridae</taxon>
        <taxon>Pleurodelinae</taxon>
        <taxon>Pleurodeles</taxon>
    </lineage>
</organism>